<feature type="compositionally biased region" description="Basic and acidic residues" evidence="4">
    <location>
        <begin position="692"/>
        <end position="704"/>
    </location>
</feature>
<evidence type="ECO:0000313" key="6">
    <source>
        <dbReference type="EMBL" id="KAK2162357.1"/>
    </source>
</evidence>
<feature type="region of interest" description="Disordered" evidence="4">
    <location>
        <begin position="683"/>
        <end position="704"/>
    </location>
</feature>
<dbReference type="PROSITE" id="PS50012">
    <property type="entry name" value="RCC1_3"/>
    <property type="match status" value="2"/>
</dbReference>
<evidence type="ECO:0000256" key="4">
    <source>
        <dbReference type="SAM" id="MobiDB-lite"/>
    </source>
</evidence>
<feature type="region of interest" description="Disordered" evidence="4">
    <location>
        <begin position="1260"/>
        <end position="1286"/>
    </location>
</feature>
<dbReference type="InterPro" id="IPR011333">
    <property type="entry name" value="SKP1/BTB/POZ_sf"/>
</dbReference>
<feature type="compositionally biased region" description="Polar residues" evidence="4">
    <location>
        <begin position="1219"/>
        <end position="1236"/>
    </location>
</feature>
<dbReference type="SUPFAM" id="SSF48403">
    <property type="entry name" value="Ankyrin repeat"/>
    <property type="match status" value="1"/>
</dbReference>
<dbReference type="PANTHER" id="PTHR22872">
    <property type="entry name" value="BTK-BINDING PROTEIN-RELATED"/>
    <property type="match status" value="1"/>
</dbReference>
<proteinExistence type="predicted"/>
<dbReference type="InterPro" id="IPR000210">
    <property type="entry name" value="BTB/POZ_dom"/>
</dbReference>
<feature type="compositionally biased region" description="Low complexity" evidence="4">
    <location>
        <begin position="1237"/>
        <end position="1246"/>
    </location>
</feature>
<dbReference type="Gene3D" id="1.25.40.20">
    <property type="entry name" value="Ankyrin repeat-containing domain"/>
    <property type="match status" value="1"/>
</dbReference>
<feature type="compositionally biased region" description="Basic residues" evidence="4">
    <location>
        <begin position="971"/>
        <end position="982"/>
    </location>
</feature>
<dbReference type="Pfam" id="PF00415">
    <property type="entry name" value="RCC1"/>
    <property type="match status" value="2"/>
</dbReference>
<name>A0AAD9JZW8_9ANNE</name>
<dbReference type="InterPro" id="IPR051625">
    <property type="entry name" value="Signaling_Regulatory_Domain"/>
</dbReference>
<dbReference type="InterPro" id="IPR009091">
    <property type="entry name" value="RCC1/BLIP-II"/>
</dbReference>
<dbReference type="SUPFAM" id="SSF50985">
    <property type="entry name" value="RCC1/BLIP-II"/>
    <property type="match status" value="1"/>
</dbReference>
<feature type="domain" description="BTB" evidence="5">
    <location>
        <begin position="762"/>
        <end position="830"/>
    </location>
</feature>
<dbReference type="Proteomes" id="UP001208570">
    <property type="component" value="Unassembled WGS sequence"/>
</dbReference>
<feature type="repeat" description="RCC1" evidence="3">
    <location>
        <begin position="142"/>
        <end position="195"/>
    </location>
</feature>
<feature type="compositionally biased region" description="Basic and acidic residues" evidence="4">
    <location>
        <begin position="984"/>
        <end position="1002"/>
    </location>
</feature>
<evidence type="ECO:0000313" key="7">
    <source>
        <dbReference type="Proteomes" id="UP001208570"/>
    </source>
</evidence>
<gene>
    <name evidence="6" type="ORF">LSH36_100g11000</name>
</gene>
<evidence type="ECO:0000256" key="1">
    <source>
        <dbReference type="ARBA" id="ARBA00022737"/>
    </source>
</evidence>
<protein>
    <recommendedName>
        <fullName evidence="5">BTB domain-containing protein</fullName>
    </recommendedName>
</protein>
<comment type="caution">
    <text evidence="6">The sequence shown here is derived from an EMBL/GenBank/DDBJ whole genome shotgun (WGS) entry which is preliminary data.</text>
</comment>
<feature type="repeat" description="ANK" evidence="2">
    <location>
        <begin position="85"/>
        <end position="117"/>
    </location>
</feature>
<feature type="region of interest" description="Disordered" evidence="4">
    <location>
        <begin position="963"/>
        <end position="1002"/>
    </location>
</feature>
<dbReference type="SMART" id="SM00225">
    <property type="entry name" value="BTB"/>
    <property type="match status" value="2"/>
</dbReference>
<dbReference type="Pfam" id="PF12796">
    <property type="entry name" value="Ank_2"/>
    <property type="match status" value="1"/>
</dbReference>
<accession>A0AAD9JZW8</accession>
<dbReference type="EMBL" id="JAODUP010000100">
    <property type="protein sequence ID" value="KAK2162357.1"/>
    <property type="molecule type" value="Genomic_DNA"/>
</dbReference>
<keyword evidence="1" id="KW-0677">Repeat</keyword>
<dbReference type="InterPro" id="IPR000408">
    <property type="entry name" value="Reg_chr_condens"/>
</dbReference>
<feature type="repeat" description="RCC1" evidence="3">
    <location>
        <begin position="196"/>
        <end position="247"/>
    </location>
</feature>
<dbReference type="InterPro" id="IPR002110">
    <property type="entry name" value="Ankyrin_rpt"/>
</dbReference>
<feature type="repeat" description="ANK" evidence="2">
    <location>
        <begin position="50"/>
        <end position="83"/>
    </location>
</feature>
<feature type="compositionally biased region" description="Polar residues" evidence="4">
    <location>
        <begin position="1168"/>
        <end position="1180"/>
    </location>
</feature>
<dbReference type="InterPro" id="IPR036770">
    <property type="entry name" value="Ankyrin_rpt-contain_sf"/>
</dbReference>
<dbReference type="SMART" id="SM00248">
    <property type="entry name" value="ANK"/>
    <property type="match status" value="2"/>
</dbReference>
<dbReference type="Gene3D" id="3.30.710.10">
    <property type="entry name" value="Potassium Channel Kv1.1, Chain A"/>
    <property type="match status" value="2"/>
</dbReference>
<feature type="compositionally biased region" description="Low complexity" evidence="4">
    <location>
        <begin position="1264"/>
        <end position="1278"/>
    </location>
</feature>
<reference evidence="6" key="1">
    <citation type="journal article" date="2023" name="Mol. Biol. Evol.">
        <title>Third-Generation Sequencing Reveals the Adaptive Role of the Epigenome in Three Deep-Sea Polychaetes.</title>
        <authorList>
            <person name="Perez M."/>
            <person name="Aroh O."/>
            <person name="Sun Y."/>
            <person name="Lan Y."/>
            <person name="Juniper S.K."/>
            <person name="Young C.R."/>
            <person name="Angers B."/>
            <person name="Qian P.Y."/>
        </authorList>
    </citation>
    <scope>NUCLEOTIDE SEQUENCE</scope>
    <source>
        <strain evidence="6">P08H-3</strain>
    </source>
</reference>
<organism evidence="6 7">
    <name type="scientific">Paralvinella palmiformis</name>
    <dbReference type="NCBI Taxonomy" id="53620"/>
    <lineage>
        <taxon>Eukaryota</taxon>
        <taxon>Metazoa</taxon>
        <taxon>Spiralia</taxon>
        <taxon>Lophotrochozoa</taxon>
        <taxon>Annelida</taxon>
        <taxon>Polychaeta</taxon>
        <taxon>Sedentaria</taxon>
        <taxon>Canalipalpata</taxon>
        <taxon>Terebellida</taxon>
        <taxon>Terebelliformia</taxon>
        <taxon>Alvinellidae</taxon>
        <taxon>Paralvinella</taxon>
    </lineage>
</organism>
<evidence type="ECO:0000259" key="5">
    <source>
        <dbReference type="PROSITE" id="PS50097"/>
    </source>
</evidence>
<dbReference type="Gene3D" id="2.130.10.30">
    <property type="entry name" value="Regulator of chromosome condensation 1/beta-lactamase-inhibitor protein II"/>
    <property type="match status" value="1"/>
</dbReference>
<dbReference type="SUPFAM" id="SSF54695">
    <property type="entry name" value="POZ domain"/>
    <property type="match status" value="2"/>
</dbReference>
<keyword evidence="2" id="KW-0040">ANK repeat</keyword>
<keyword evidence="7" id="KW-1185">Reference proteome</keyword>
<evidence type="ECO:0000256" key="3">
    <source>
        <dbReference type="PROSITE-ProRule" id="PRU00235"/>
    </source>
</evidence>
<dbReference type="PROSITE" id="PS50097">
    <property type="entry name" value="BTB"/>
    <property type="match status" value="2"/>
</dbReference>
<feature type="domain" description="BTB" evidence="5">
    <location>
        <begin position="568"/>
        <end position="641"/>
    </location>
</feature>
<feature type="region of interest" description="Disordered" evidence="4">
    <location>
        <begin position="1146"/>
        <end position="1185"/>
    </location>
</feature>
<dbReference type="PROSITE" id="PS50088">
    <property type="entry name" value="ANK_REPEAT"/>
    <property type="match status" value="2"/>
</dbReference>
<dbReference type="Pfam" id="PF00651">
    <property type="entry name" value="BTB"/>
    <property type="match status" value="2"/>
</dbReference>
<feature type="region of interest" description="Disordered" evidence="4">
    <location>
        <begin position="1213"/>
        <end position="1246"/>
    </location>
</feature>
<sequence length="1371" mass="152384">MVVIEMDCGPRCRSRQHARQLVTAVSKGNFRQIQLFLSKCYNAVSILDQHGRTVLHIAASCGKWQVLDWLINERGAELTMKDLESHWTALHRALFYGHLTSARLLVSHGSSLWTRDREGLTPLDIIMKDRLPHVEFVQSGLNEVFTWGDNSNFTLGHGNEQHRRYPEAVEVFRKQGISIKQIVMCKYHTVFLSTAGKVYTCGHGRGGRLGHSSEMTCLEPKLVSTLQDEVCSHVAGSTDHTVMLMDSGVIYSCGLNDCLQLGQFPSPPSSLTTKLMNHKQLKGKVVTGVLAQRFHTVLYNKDSVFTFGLNAGQLGHQKTPGELIISYPRQVSALIHKDMSIKLVTSCDAATVVVTKRGDVYALHEYQCRRIVSKRLDIEQVCVCGGRLDAKVDFDAIKEHVDRDLMVALRTTSGKIYMWRSDEPSLKRCAWVLRRPLFITRMTLGANSLAFVTKDGEAFVATLPKQRHKDNVQGNIKEMSVGSPPADGFSLTLSDLIDRDEAVDISVERVPLVHRAIDIVGDQKSRNFAVLQAQPNASLTEIPSVQDSVICKHFGQLLNEADTMDNIHDVILKIGSSLIPAHKYVLAQGSDYFHKLFLQSMQEVIAGDTSDHHTVEVDNVHPEIFGQLLKYIYTSSCDLLKAGERFMMSYGHRGSDDLEQGLNGSFVSYGQMISAYEVHQISNKKNKKKGKKTNEKKTKNGKTEKNPIRLLQDAARRFGVKSLMKKLEAVRYNEAGMIEVIPGRSLTTPKLRFFRTKESHLYDVCIAAEDGSTIQCHKCILVARLEYFRSMLASGWIETSNTKSLSLPVPGDILQVIVDYLYTDESSLIKDCVDVEFLCNVMVLADQLLVERLGDMCQVAIASLINIKNACELLEFASTYNAKQLKVTCQQFITINLAALLETRSLDVLSDDVIEELSEYYKDQIYGMSRRHITSYEGWPDVSYLEKLESEYKDLDLSQTSTVSKGDHLMRKGKGKKKRARTKSSGDESHDRHVSSDSCHENVIQKERQCSVSSDTSFTLELEDIEESEASQTVLDEAEKIPSCQTGYPTETQTKIHVRIPTTLVTSGTALSPDLKVAIPKLARVDGQPSPAVVSAAGVSTEMLISAVPSIHQPSVALREIMAQQEKLDKSESKVLGAQGCVKKTNRLSQKERKRLAAKTDAHPVSPEPSTVSDTPTVVSGSAKPKAWTMPAKTWDVLNTNQMTQSFKDLMLSEEVSPSGKSPPSVTQVSVTRNKPSVSSESDAGASSCGVKIACTRRKSDITQPAAQSPESPQSPGSVDNPWLRSTTKTVSSGQALSFTDIMLDEIQQKETLDRVTNKPLALIQKEEQAIQELLEYYKAGDTFDEYITVERVHTLQATPTWAATQRHKTS</sequence>
<evidence type="ECO:0000256" key="2">
    <source>
        <dbReference type="PROSITE-ProRule" id="PRU00023"/>
    </source>
</evidence>
<dbReference type="PANTHER" id="PTHR22872:SF2">
    <property type="entry name" value="INHIBITOR OF BRUTON TYROSINE KINASE"/>
    <property type="match status" value="1"/>
</dbReference>
<dbReference type="CDD" id="cd18500">
    <property type="entry name" value="BACK_IBtk"/>
    <property type="match status" value="1"/>
</dbReference>